<evidence type="ECO:0008006" key="3">
    <source>
        <dbReference type="Google" id="ProtNLM"/>
    </source>
</evidence>
<gene>
    <name evidence="2" type="ORF">D5086_0000222310</name>
</gene>
<name>A0A4U5P5C5_POPAL</name>
<proteinExistence type="predicted"/>
<evidence type="ECO:0000256" key="1">
    <source>
        <dbReference type="SAM" id="SignalP"/>
    </source>
</evidence>
<reference evidence="2" key="1">
    <citation type="submission" date="2018-10" db="EMBL/GenBank/DDBJ databases">
        <title>Population genomic analysis revealed the cold adaptation of white poplar.</title>
        <authorList>
            <person name="Liu Y.-J."/>
        </authorList>
    </citation>
    <scope>NUCLEOTIDE SEQUENCE [LARGE SCALE GENOMIC DNA]</scope>
    <source>
        <strain evidence="2">PAL-ZL1</strain>
    </source>
</reference>
<feature type="chain" id="PRO_5020354435" description="Secreted protein" evidence="1">
    <location>
        <begin position="23"/>
        <end position="106"/>
    </location>
</feature>
<comment type="caution">
    <text evidence="2">The sequence shown here is derived from an EMBL/GenBank/DDBJ whole genome shotgun (WGS) entry which is preliminary data.</text>
</comment>
<organism evidence="2">
    <name type="scientific">Populus alba</name>
    <name type="common">White poplar</name>
    <dbReference type="NCBI Taxonomy" id="43335"/>
    <lineage>
        <taxon>Eukaryota</taxon>
        <taxon>Viridiplantae</taxon>
        <taxon>Streptophyta</taxon>
        <taxon>Embryophyta</taxon>
        <taxon>Tracheophyta</taxon>
        <taxon>Spermatophyta</taxon>
        <taxon>Magnoliopsida</taxon>
        <taxon>eudicotyledons</taxon>
        <taxon>Gunneridae</taxon>
        <taxon>Pentapetalae</taxon>
        <taxon>rosids</taxon>
        <taxon>fabids</taxon>
        <taxon>Malpighiales</taxon>
        <taxon>Salicaceae</taxon>
        <taxon>Saliceae</taxon>
        <taxon>Populus</taxon>
    </lineage>
</organism>
<keyword evidence="1" id="KW-0732">Signal</keyword>
<dbReference type="EMBL" id="RCHU01000767">
    <property type="protein sequence ID" value="TKR91539.1"/>
    <property type="molecule type" value="Genomic_DNA"/>
</dbReference>
<feature type="signal peptide" evidence="1">
    <location>
        <begin position="1"/>
        <end position="22"/>
    </location>
</feature>
<accession>A0A4U5P5C5</accession>
<sequence>MGTATFFVGWLFVSAGEQQGEGEMVKICDLGGRSGCSGWFLEKNPTAAKIITRKKGGSFGGGVVVSDGGCGGRNNFKLGLLFWPVEGESFKPGRGCRLACVCGWRL</sequence>
<dbReference type="AlphaFoldDB" id="A0A4U5P5C5"/>
<protein>
    <recommendedName>
        <fullName evidence="3">Secreted protein</fullName>
    </recommendedName>
</protein>
<evidence type="ECO:0000313" key="2">
    <source>
        <dbReference type="EMBL" id="TKR91539.1"/>
    </source>
</evidence>